<dbReference type="PROSITE" id="PS52016">
    <property type="entry name" value="TONB_DEPENDENT_REC_3"/>
    <property type="match status" value="1"/>
</dbReference>
<gene>
    <name evidence="4" type="ORF">DCO61_10515</name>
</gene>
<dbReference type="SUPFAM" id="SSF56935">
    <property type="entry name" value="Porins"/>
    <property type="match status" value="1"/>
</dbReference>
<keyword evidence="1" id="KW-1134">Transmembrane beta strand</keyword>
<evidence type="ECO:0000313" key="5">
    <source>
        <dbReference type="Proteomes" id="UP000477070"/>
    </source>
</evidence>
<evidence type="ECO:0000256" key="1">
    <source>
        <dbReference type="PROSITE-ProRule" id="PRU01360"/>
    </source>
</evidence>
<reference evidence="4 5" key="1">
    <citation type="submission" date="2019-12" db="EMBL/GenBank/DDBJ databases">
        <title>Multi-Generational Helicobacter saguini Isolates.</title>
        <authorList>
            <person name="Mannion A."/>
            <person name="Shen Z."/>
            <person name="Fox J.G."/>
        </authorList>
    </citation>
    <scope>NUCLEOTIDE SEQUENCE [LARGE SCALE GENOMIC DNA]</scope>
    <source>
        <strain evidence="5">16-048 (F4)</strain>
    </source>
</reference>
<sequence length="201" mass="22131">MGGESSLSPLRDKGYTPKVNVESSKNLLDSNISKNIESKAEVILSEAKYLRDLKADSIESKHIKLADVSIDSKNIESKYLKLVDVSPTAQHDGNFVAQHDKNIESNILSPTHHPINENTESKNDVKEYKLDFIVTSASGYEQDIKNAPASISTIQQKELFKKPIRDMGNAVSGVPGVFTQPDKTGANKISMRGLDPSLRSY</sequence>
<keyword evidence="1" id="KW-0472">Membrane</keyword>
<feature type="region of interest" description="Disordered" evidence="2">
    <location>
        <begin position="1"/>
        <end position="24"/>
    </location>
</feature>
<keyword evidence="4" id="KW-0675">Receptor</keyword>
<dbReference type="AlphaFoldDB" id="A0A6L7DET0"/>
<comment type="caution">
    <text evidence="4">The sequence shown here is derived from an EMBL/GenBank/DDBJ whole genome shotgun (WGS) entry which is preliminary data.</text>
</comment>
<organism evidence="4 5">
    <name type="scientific">Helicobacter saguini</name>
    <dbReference type="NCBI Taxonomy" id="1548018"/>
    <lineage>
        <taxon>Bacteria</taxon>
        <taxon>Pseudomonadati</taxon>
        <taxon>Campylobacterota</taxon>
        <taxon>Epsilonproteobacteria</taxon>
        <taxon>Campylobacterales</taxon>
        <taxon>Helicobacteraceae</taxon>
        <taxon>Helicobacter</taxon>
    </lineage>
</organism>
<dbReference type="Gene3D" id="2.170.130.10">
    <property type="entry name" value="TonB-dependent receptor, plug domain"/>
    <property type="match status" value="1"/>
</dbReference>
<comment type="subcellular location">
    <subcellularLocation>
        <location evidence="1">Cell outer membrane</location>
        <topology evidence="1">Multi-pass membrane protein</topology>
    </subcellularLocation>
</comment>
<evidence type="ECO:0000259" key="3">
    <source>
        <dbReference type="Pfam" id="PF07715"/>
    </source>
</evidence>
<dbReference type="Proteomes" id="UP000477070">
    <property type="component" value="Unassembled WGS sequence"/>
</dbReference>
<dbReference type="Pfam" id="PF07715">
    <property type="entry name" value="Plug"/>
    <property type="match status" value="1"/>
</dbReference>
<dbReference type="InterPro" id="IPR039426">
    <property type="entry name" value="TonB-dep_rcpt-like"/>
</dbReference>
<evidence type="ECO:0000256" key="2">
    <source>
        <dbReference type="SAM" id="MobiDB-lite"/>
    </source>
</evidence>
<feature type="domain" description="TonB-dependent receptor plug" evidence="3">
    <location>
        <begin position="144"/>
        <end position="196"/>
    </location>
</feature>
<comment type="similarity">
    <text evidence="1">Belongs to the TonB-dependent receptor family.</text>
</comment>
<keyword evidence="1" id="KW-0813">Transport</keyword>
<protein>
    <submittedName>
        <fullName evidence="4">TonB-dependent receptor plug domain-containing protein</fullName>
    </submittedName>
</protein>
<dbReference type="RefSeq" id="WP_118949370.1">
    <property type="nucleotide sequence ID" value="NZ_QBIU01000002.1"/>
</dbReference>
<evidence type="ECO:0000313" key="4">
    <source>
        <dbReference type="EMBL" id="MWV70413.1"/>
    </source>
</evidence>
<proteinExistence type="inferred from homology"/>
<dbReference type="EMBL" id="QBIU01000002">
    <property type="protein sequence ID" value="MWV70413.1"/>
    <property type="molecule type" value="Genomic_DNA"/>
</dbReference>
<dbReference type="InterPro" id="IPR037066">
    <property type="entry name" value="Plug_dom_sf"/>
</dbReference>
<dbReference type="GO" id="GO:0009279">
    <property type="term" value="C:cell outer membrane"/>
    <property type="evidence" value="ECO:0007669"/>
    <property type="project" value="UniProtKB-SubCell"/>
</dbReference>
<accession>A0A6L7DET0</accession>
<feature type="region of interest" description="Disordered" evidence="2">
    <location>
        <begin position="176"/>
        <end position="201"/>
    </location>
</feature>
<keyword evidence="1" id="KW-0812">Transmembrane</keyword>
<dbReference type="InterPro" id="IPR012910">
    <property type="entry name" value="Plug_dom"/>
</dbReference>
<name>A0A6L7DET0_9HELI</name>
<keyword evidence="1" id="KW-0998">Cell outer membrane</keyword>